<dbReference type="PANTHER" id="PTHR31043:SF3">
    <property type="entry name" value="NEPHROCYSTIN-4"/>
    <property type="match status" value="1"/>
</dbReference>
<dbReference type="GO" id="GO:0036064">
    <property type="term" value="C:ciliary basal body"/>
    <property type="evidence" value="ECO:0007669"/>
    <property type="project" value="TreeGrafter"/>
</dbReference>
<dbReference type="GO" id="GO:1904491">
    <property type="term" value="P:protein localization to ciliary transition zone"/>
    <property type="evidence" value="ECO:0007669"/>
    <property type="project" value="TreeGrafter"/>
</dbReference>
<comment type="caution">
    <text evidence="4">The sequence shown here is derived from an EMBL/GenBank/DDBJ whole genome shotgun (WGS) entry which is preliminary data.</text>
</comment>
<dbReference type="InterPro" id="IPR029775">
    <property type="entry name" value="NPHP4"/>
</dbReference>
<dbReference type="PANTHER" id="PTHR31043">
    <property type="entry name" value="NEPHROCYSTIN-4"/>
    <property type="match status" value="1"/>
</dbReference>
<reference evidence="5" key="1">
    <citation type="journal article" date="2017" name="bioRxiv">
        <title>Comparative analysis of the genomes of Stylophora pistillata and Acropora digitifera provides evidence for extensive differences between species of corals.</title>
        <authorList>
            <person name="Voolstra C.R."/>
            <person name="Li Y."/>
            <person name="Liew Y.J."/>
            <person name="Baumgarten S."/>
            <person name="Zoccola D."/>
            <person name="Flot J.-F."/>
            <person name="Tambutte S."/>
            <person name="Allemand D."/>
            <person name="Aranda M."/>
        </authorList>
    </citation>
    <scope>NUCLEOTIDE SEQUENCE [LARGE SCALE GENOMIC DNA]</scope>
</reference>
<dbReference type="InterPro" id="IPR058687">
    <property type="entry name" value="Ig_NPHP4_1st"/>
</dbReference>
<dbReference type="EMBL" id="LSMT01000188">
    <property type="protein sequence ID" value="PFX24043.1"/>
    <property type="molecule type" value="Genomic_DNA"/>
</dbReference>
<evidence type="ECO:0000313" key="5">
    <source>
        <dbReference type="Proteomes" id="UP000225706"/>
    </source>
</evidence>
<name>A0A2B4S4R6_STYPI</name>
<organism evidence="4 5">
    <name type="scientific">Stylophora pistillata</name>
    <name type="common">Smooth cauliflower coral</name>
    <dbReference type="NCBI Taxonomy" id="50429"/>
    <lineage>
        <taxon>Eukaryota</taxon>
        <taxon>Metazoa</taxon>
        <taxon>Cnidaria</taxon>
        <taxon>Anthozoa</taxon>
        <taxon>Hexacorallia</taxon>
        <taxon>Scleractinia</taxon>
        <taxon>Astrocoeniina</taxon>
        <taxon>Pocilloporidae</taxon>
        <taxon>Stylophora</taxon>
    </lineage>
</organism>
<sequence>MRLSSSFSLCQGNKSTKIKAKQMAECDAELSAVLFSRQEKITKDDQPVREADAIRKRKLERMQAVRQTQGAADTSTGNLIIQKEEKLQRTRDLKTIQLYREKLRHEKILALLAGNITTSHTIHPLFGRAEFFEFVLRNPYSTDQTVTIHCDDNELKVITDTREWRHFKRKTETRSATKSLGVIIDDKLDWHSHIEKLTKKIASGIGALKRIRRLIPASTLHLIYQALVKPHFDYCDIVWGSCGKTLRDKLQKLQNRAARVLTFSNYDADATELLEFLGWKNLARQQEIHKATMMFRCLHGLAPRYLYSKFTWRDSAYDLRDSENKLNVPLPRTNYYRKSFSYNGATLWNSLPRDIRNTESLGLFKRAPVMDDNTQPQVHVRCSDVNAVCEARKKPSGEPQDVFLKIACGPSPSVKRFFVLLFIDPFLAEPCQTWQLYVHSLQRLASEKAFENAQVFLLY</sequence>
<accession>A0A2B4S4R6</accession>
<dbReference type="Pfam" id="PF26190">
    <property type="entry name" value="Ig_NPHP4_1st"/>
    <property type="match status" value="1"/>
</dbReference>
<dbReference type="AlphaFoldDB" id="A0A2B4S4R6"/>
<dbReference type="OrthoDB" id="313446at2759"/>
<feature type="domain" description="NPHP4 Ig-like" evidence="2">
    <location>
        <begin position="365"/>
        <end position="439"/>
    </location>
</feature>
<protein>
    <submittedName>
        <fullName evidence="4">Nephrocystin-4</fullName>
    </submittedName>
</protein>
<keyword evidence="5" id="KW-1185">Reference proteome</keyword>
<dbReference type="InterPro" id="IPR058764">
    <property type="entry name" value="NPHP4_SK"/>
</dbReference>
<gene>
    <name evidence="4" type="primary">NPHP4</name>
    <name evidence="4" type="ORF">AWC38_SpisGene11389</name>
</gene>
<evidence type="ECO:0000259" key="2">
    <source>
        <dbReference type="Pfam" id="PF26189"/>
    </source>
</evidence>
<dbReference type="Pfam" id="PF26173">
    <property type="entry name" value="NPHP4_SK"/>
    <property type="match status" value="1"/>
</dbReference>
<evidence type="ECO:0000259" key="1">
    <source>
        <dbReference type="Pfam" id="PF26173"/>
    </source>
</evidence>
<dbReference type="GO" id="GO:0035869">
    <property type="term" value="C:ciliary transition zone"/>
    <property type="evidence" value="ECO:0007669"/>
    <property type="project" value="TreeGrafter"/>
</dbReference>
<evidence type="ECO:0000313" key="4">
    <source>
        <dbReference type="EMBL" id="PFX24043.1"/>
    </source>
</evidence>
<dbReference type="GO" id="GO:0097546">
    <property type="term" value="C:ciliary base"/>
    <property type="evidence" value="ECO:0007669"/>
    <property type="project" value="TreeGrafter"/>
</dbReference>
<evidence type="ECO:0000259" key="3">
    <source>
        <dbReference type="Pfam" id="PF26190"/>
    </source>
</evidence>
<dbReference type="GO" id="GO:0090090">
    <property type="term" value="P:negative regulation of canonical Wnt signaling pathway"/>
    <property type="evidence" value="ECO:0007669"/>
    <property type="project" value="InterPro"/>
</dbReference>
<feature type="domain" description="NPHP4 Ig-like" evidence="3">
    <location>
        <begin position="118"/>
        <end position="174"/>
    </location>
</feature>
<proteinExistence type="predicted"/>
<dbReference type="Pfam" id="PF26189">
    <property type="entry name" value="Ig_NPHP4_2nd"/>
    <property type="match status" value="1"/>
</dbReference>
<dbReference type="Proteomes" id="UP000225706">
    <property type="component" value="Unassembled WGS sequence"/>
</dbReference>
<dbReference type="GO" id="GO:0097730">
    <property type="term" value="C:non-motile cilium"/>
    <property type="evidence" value="ECO:0007669"/>
    <property type="project" value="InterPro"/>
</dbReference>
<feature type="domain" description="NPHP4 SK-like" evidence="1">
    <location>
        <begin position="49"/>
        <end position="112"/>
    </location>
</feature>
<dbReference type="InterPro" id="IPR058688">
    <property type="entry name" value="Ig_NPHP4_2nd"/>
</dbReference>